<name>A0A427YJE4_9TREE</name>
<keyword evidence="6" id="KW-1185">Reference proteome</keyword>
<evidence type="ECO:0000313" key="6">
    <source>
        <dbReference type="Proteomes" id="UP000279259"/>
    </source>
</evidence>
<evidence type="ECO:0000256" key="4">
    <source>
        <dbReference type="RuleBase" id="RU000363"/>
    </source>
</evidence>
<dbReference type="Proteomes" id="UP000279259">
    <property type="component" value="Unassembled WGS sequence"/>
</dbReference>
<evidence type="ECO:0000256" key="3">
    <source>
        <dbReference type="ARBA" id="ARBA00023002"/>
    </source>
</evidence>
<comment type="caution">
    <text evidence="5">The sequence shown here is derived from an EMBL/GenBank/DDBJ whole genome shotgun (WGS) entry which is preliminary data.</text>
</comment>
<proteinExistence type="inferred from homology"/>
<dbReference type="InterPro" id="IPR002347">
    <property type="entry name" value="SDR_fam"/>
</dbReference>
<dbReference type="CDD" id="cd05233">
    <property type="entry name" value="SDR_c"/>
    <property type="match status" value="1"/>
</dbReference>
<dbReference type="EMBL" id="RSCD01000008">
    <property type="protein sequence ID" value="RSH91214.1"/>
    <property type="molecule type" value="Genomic_DNA"/>
</dbReference>
<evidence type="ECO:0000256" key="2">
    <source>
        <dbReference type="ARBA" id="ARBA00022857"/>
    </source>
</evidence>
<dbReference type="PANTHER" id="PTHR43669:SF3">
    <property type="entry name" value="ALCOHOL DEHYDROGENASE, PUTATIVE (AFU_ORTHOLOGUE AFUA_3G03445)-RELATED"/>
    <property type="match status" value="1"/>
</dbReference>
<reference evidence="5 6" key="1">
    <citation type="submission" date="2018-11" db="EMBL/GenBank/DDBJ databases">
        <title>Genome sequence of Saitozyma podzolica DSM 27192.</title>
        <authorList>
            <person name="Aliyu H."/>
            <person name="Gorte O."/>
            <person name="Ochsenreither K."/>
        </authorList>
    </citation>
    <scope>NUCLEOTIDE SEQUENCE [LARGE SCALE GENOMIC DNA]</scope>
    <source>
        <strain evidence="5 6">DSM 27192</strain>
    </source>
</reference>
<accession>A0A427YJE4</accession>
<dbReference type="InterPro" id="IPR020904">
    <property type="entry name" value="Sc_DH/Rdtase_CS"/>
</dbReference>
<dbReference type="SUPFAM" id="SSF51735">
    <property type="entry name" value="NAD(P)-binding Rossmann-fold domains"/>
    <property type="match status" value="1"/>
</dbReference>
<dbReference type="InterPro" id="IPR036291">
    <property type="entry name" value="NAD(P)-bd_dom_sf"/>
</dbReference>
<dbReference type="PRINTS" id="PR00080">
    <property type="entry name" value="SDRFAMILY"/>
</dbReference>
<comment type="similarity">
    <text evidence="1 4">Belongs to the short-chain dehydrogenases/reductases (SDR) family.</text>
</comment>
<sequence length="259" mass="27172">MSTPRVIVITGASGGIGRTCAVALSHAFPSQAQPEPLVLVLSGRREAELEATAKECREGTTVEICVGDVSSDKDVQRMFGTVKEKYGRVDLLFNNAGVDLLNSVPLEEADMSKFRQVLEVNVMSAVLCTSQAIKIMKEQSPPGGRIVNNGSISATSPRPNSAAYTVSKHAITGLTRSTSLDGRKYSITATQLDIGNAQTAMGGHAAKGCRQADGSIKSEPMMDVANVGKTLVFLAGLDPAADVLHLELLAAGMPFVGRG</sequence>
<evidence type="ECO:0000313" key="5">
    <source>
        <dbReference type="EMBL" id="RSH91214.1"/>
    </source>
</evidence>
<gene>
    <name evidence="5" type="ORF">EHS25_009513</name>
</gene>
<dbReference type="PRINTS" id="PR00081">
    <property type="entry name" value="GDHRDH"/>
</dbReference>
<protein>
    <submittedName>
        <fullName evidence="5">Uncharacterized protein</fullName>
    </submittedName>
</protein>
<dbReference type="Gene3D" id="3.40.50.720">
    <property type="entry name" value="NAD(P)-binding Rossmann-like Domain"/>
    <property type="match status" value="1"/>
</dbReference>
<dbReference type="STRING" id="1890683.A0A427YJE4"/>
<dbReference type="PROSITE" id="PS00061">
    <property type="entry name" value="ADH_SHORT"/>
    <property type="match status" value="1"/>
</dbReference>
<dbReference type="GO" id="GO:0016491">
    <property type="term" value="F:oxidoreductase activity"/>
    <property type="evidence" value="ECO:0007669"/>
    <property type="project" value="UniProtKB-KW"/>
</dbReference>
<evidence type="ECO:0000256" key="1">
    <source>
        <dbReference type="ARBA" id="ARBA00006484"/>
    </source>
</evidence>
<dbReference type="PANTHER" id="PTHR43669">
    <property type="entry name" value="5-KETO-D-GLUCONATE 5-REDUCTASE"/>
    <property type="match status" value="1"/>
</dbReference>
<dbReference type="OrthoDB" id="1933717at2759"/>
<dbReference type="AlphaFoldDB" id="A0A427YJE4"/>
<keyword evidence="2" id="KW-0521">NADP</keyword>
<organism evidence="5 6">
    <name type="scientific">Saitozyma podzolica</name>
    <dbReference type="NCBI Taxonomy" id="1890683"/>
    <lineage>
        <taxon>Eukaryota</taxon>
        <taxon>Fungi</taxon>
        <taxon>Dikarya</taxon>
        <taxon>Basidiomycota</taxon>
        <taxon>Agaricomycotina</taxon>
        <taxon>Tremellomycetes</taxon>
        <taxon>Tremellales</taxon>
        <taxon>Trimorphomycetaceae</taxon>
        <taxon>Saitozyma</taxon>
    </lineage>
</organism>
<dbReference type="Pfam" id="PF00106">
    <property type="entry name" value="adh_short"/>
    <property type="match status" value="1"/>
</dbReference>
<keyword evidence="3" id="KW-0560">Oxidoreductase</keyword>